<reference evidence="3" key="2">
    <citation type="submission" date="2024-06" db="UniProtKB">
        <authorList>
            <consortium name="EnsemblMetazoa"/>
        </authorList>
    </citation>
    <scope>IDENTIFICATION</scope>
</reference>
<protein>
    <submittedName>
        <fullName evidence="3">Uncharacterized protein</fullName>
    </submittedName>
</protein>
<dbReference type="KEGG" id="aqu:109586901"/>
<dbReference type="Proteomes" id="UP000007879">
    <property type="component" value="Unassembled WGS sequence"/>
</dbReference>
<feature type="transmembrane region" description="Helical" evidence="1">
    <location>
        <begin position="155"/>
        <end position="174"/>
    </location>
</feature>
<organism evidence="3 4">
    <name type="scientific">Amphimedon queenslandica</name>
    <name type="common">Sponge</name>
    <dbReference type="NCBI Taxonomy" id="400682"/>
    <lineage>
        <taxon>Eukaryota</taxon>
        <taxon>Metazoa</taxon>
        <taxon>Porifera</taxon>
        <taxon>Demospongiae</taxon>
        <taxon>Heteroscleromorpha</taxon>
        <taxon>Haplosclerida</taxon>
        <taxon>Niphatidae</taxon>
        <taxon>Amphimedon</taxon>
    </lineage>
</organism>
<keyword evidence="2" id="KW-0732">Signal</keyword>
<dbReference type="RefSeq" id="XP_019858691.1">
    <property type="nucleotide sequence ID" value="XM_020003132.1"/>
</dbReference>
<sequence length="186" mass="21391">MVCWCSRWCLSSFYPLCLKFLGFTDTSKDQKLKGGYLVKPEEKRKRSFRVLLIIDLTNDSCSSNSSSDSESLESLVFSPVKPKIKESPTDLLKQIIPNVNDDDYHDTTARFLPVLARPLLGLNVNQLFTLMLGKIPADFELFYQKSNNNYFKNKIIMLLRFVSFPCFFGFYSGFYQLPLYSALQVA</sequence>
<evidence type="ECO:0000313" key="4">
    <source>
        <dbReference type="Proteomes" id="UP000007879"/>
    </source>
</evidence>
<accession>A0AAN0JPE0</accession>
<reference evidence="4" key="1">
    <citation type="journal article" date="2010" name="Nature">
        <title>The Amphimedon queenslandica genome and the evolution of animal complexity.</title>
        <authorList>
            <person name="Srivastava M."/>
            <person name="Simakov O."/>
            <person name="Chapman J."/>
            <person name="Fahey B."/>
            <person name="Gauthier M.E."/>
            <person name="Mitros T."/>
            <person name="Richards G.S."/>
            <person name="Conaco C."/>
            <person name="Dacre M."/>
            <person name="Hellsten U."/>
            <person name="Larroux C."/>
            <person name="Putnam N.H."/>
            <person name="Stanke M."/>
            <person name="Adamska M."/>
            <person name="Darling A."/>
            <person name="Degnan S.M."/>
            <person name="Oakley T.H."/>
            <person name="Plachetzki D.C."/>
            <person name="Zhai Y."/>
            <person name="Adamski M."/>
            <person name="Calcino A."/>
            <person name="Cummins S.F."/>
            <person name="Goodstein D.M."/>
            <person name="Harris C."/>
            <person name="Jackson D.J."/>
            <person name="Leys S.P."/>
            <person name="Shu S."/>
            <person name="Woodcroft B.J."/>
            <person name="Vervoort M."/>
            <person name="Kosik K.S."/>
            <person name="Manning G."/>
            <person name="Degnan B.M."/>
            <person name="Rokhsar D.S."/>
        </authorList>
    </citation>
    <scope>NUCLEOTIDE SEQUENCE [LARGE SCALE GENOMIC DNA]</scope>
</reference>
<dbReference type="EnsemblMetazoa" id="XM_020003132.1">
    <property type="protein sequence ID" value="XP_019858691.1"/>
    <property type="gene ID" value="LOC109586901"/>
</dbReference>
<keyword evidence="1" id="KW-0812">Transmembrane</keyword>
<evidence type="ECO:0000256" key="1">
    <source>
        <dbReference type="SAM" id="Phobius"/>
    </source>
</evidence>
<dbReference type="AlphaFoldDB" id="A0AAN0JPE0"/>
<feature type="signal peptide" evidence="2">
    <location>
        <begin position="1"/>
        <end position="19"/>
    </location>
</feature>
<keyword evidence="4" id="KW-1185">Reference proteome</keyword>
<dbReference type="GeneID" id="109586901"/>
<evidence type="ECO:0000256" key="2">
    <source>
        <dbReference type="SAM" id="SignalP"/>
    </source>
</evidence>
<evidence type="ECO:0000313" key="3">
    <source>
        <dbReference type="EnsemblMetazoa" id="XP_019858691.1"/>
    </source>
</evidence>
<proteinExistence type="predicted"/>
<keyword evidence="1" id="KW-1133">Transmembrane helix</keyword>
<name>A0AAN0JPE0_AMPQE</name>
<keyword evidence="1" id="KW-0472">Membrane</keyword>
<feature type="chain" id="PRO_5042823082" evidence="2">
    <location>
        <begin position="20"/>
        <end position="186"/>
    </location>
</feature>